<dbReference type="InterPro" id="IPR006026">
    <property type="entry name" value="Peptidase_Metallo"/>
</dbReference>
<evidence type="ECO:0000256" key="6">
    <source>
        <dbReference type="ARBA" id="ARBA00023049"/>
    </source>
</evidence>
<dbReference type="InterPro" id="IPR001818">
    <property type="entry name" value="Pept_M10_metallopeptidase"/>
</dbReference>
<feature type="signal peptide" evidence="10">
    <location>
        <begin position="1"/>
        <end position="18"/>
    </location>
</feature>
<evidence type="ECO:0000256" key="1">
    <source>
        <dbReference type="ARBA" id="ARBA00009614"/>
    </source>
</evidence>
<keyword evidence="2" id="KW-0645">Protease</keyword>
<dbReference type="SUPFAM" id="SSF55486">
    <property type="entry name" value="Metalloproteases ('zincins'), catalytic domain"/>
    <property type="match status" value="1"/>
</dbReference>
<comment type="similarity">
    <text evidence="1">Belongs to the peptidase M10A family. Matrix metalloproteinases (MMPs) subfamily.</text>
</comment>
<feature type="domain" description="Peptidase metallopeptidase" evidence="11">
    <location>
        <begin position="146"/>
        <end position="299"/>
    </location>
</feature>
<dbReference type="Pfam" id="PF01471">
    <property type="entry name" value="PG_binding_1"/>
    <property type="match status" value="1"/>
</dbReference>
<keyword evidence="13" id="KW-1185">Reference proteome</keyword>
<dbReference type="SUPFAM" id="SSF47090">
    <property type="entry name" value="PGBD-like"/>
    <property type="match status" value="1"/>
</dbReference>
<feature type="short sequence motif" description="Cysteine switch" evidence="9">
    <location>
        <begin position="110"/>
        <end position="138"/>
    </location>
</feature>
<feature type="binding site" description="in inhibited form" evidence="8">
    <location>
        <position position="112"/>
    </location>
    <ligand>
        <name>Zn(2+)</name>
        <dbReference type="ChEBI" id="CHEBI:29105"/>
        <label>2</label>
        <note>catalytic</note>
    </ligand>
</feature>
<feature type="binding site" evidence="8">
    <location>
        <position position="265"/>
    </location>
    <ligand>
        <name>Zn(2+)</name>
        <dbReference type="ChEBI" id="CHEBI:29105"/>
        <label>2</label>
        <note>catalytic</note>
    </ligand>
</feature>
<comment type="cofactor">
    <cofactor evidence="8">
        <name>Zn(2+)</name>
        <dbReference type="ChEBI" id="CHEBI:29105"/>
    </cofactor>
    <text evidence="8">Binds 2 Zn(2+) ions per subunit.</text>
</comment>
<feature type="binding site" evidence="8">
    <location>
        <position position="273"/>
    </location>
    <ligand>
        <name>Zn(2+)</name>
        <dbReference type="ChEBI" id="CHEBI:29105"/>
        <label>2</label>
        <note>catalytic</note>
    </ligand>
</feature>
<keyword evidence="10" id="KW-0732">Signal</keyword>
<evidence type="ECO:0000313" key="12">
    <source>
        <dbReference type="EMBL" id="KAL3835159.1"/>
    </source>
</evidence>
<evidence type="ECO:0000256" key="2">
    <source>
        <dbReference type="ARBA" id="ARBA00022670"/>
    </source>
</evidence>
<dbReference type="Gene3D" id="3.40.390.10">
    <property type="entry name" value="Collagenase (Catalytic Domain)"/>
    <property type="match status" value="1"/>
</dbReference>
<feature type="binding site" evidence="8">
    <location>
        <position position="255"/>
    </location>
    <ligand>
        <name>Zn(2+)</name>
        <dbReference type="ChEBI" id="CHEBI:29105"/>
        <label>2</label>
        <note>catalytic</note>
    </ligand>
</feature>
<feature type="active site" evidence="7">
    <location>
        <position position="256"/>
    </location>
</feature>
<accession>A0ABD3TDT4</accession>
<feature type="binding site" evidence="8">
    <location>
        <position position="208"/>
    </location>
    <ligand>
        <name>Zn(2+)</name>
        <dbReference type="ChEBI" id="CHEBI:29105"/>
        <label>1</label>
    </ligand>
</feature>
<evidence type="ECO:0000256" key="7">
    <source>
        <dbReference type="PIRSR" id="PIRSR621190-1"/>
    </source>
</evidence>
<evidence type="ECO:0000259" key="11">
    <source>
        <dbReference type="SMART" id="SM00235"/>
    </source>
</evidence>
<dbReference type="GO" id="GO:0046872">
    <property type="term" value="F:metal ion binding"/>
    <property type="evidence" value="ECO:0007669"/>
    <property type="project" value="UniProtKB-KW"/>
</dbReference>
<feature type="binding site" evidence="8">
    <location>
        <position position="206"/>
    </location>
    <ligand>
        <name>Zn(2+)</name>
        <dbReference type="ChEBI" id="CHEBI:29105"/>
        <label>1</label>
    </ligand>
</feature>
<reference evidence="12 13" key="1">
    <citation type="submission" date="2024-12" db="EMBL/GenBank/DDBJ databases">
        <title>The unique morphological basis and parallel evolutionary history of personate flowers in Penstemon.</title>
        <authorList>
            <person name="Depatie T.H."/>
            <person name="Wessinger C.A."/>
        </authorList>
    </citation>
    <scope>NUCLEOTIDE SEQUENCE [LARGE SCALE GENOMIC DNA]</scope>
    <source>
        <strain evidence="12">WTNN_2</strain>
        <tissue evidence="12">Leaf</tissue>
    </source>
</reference>
<keyword evidence="8" id="KW-0106">Calcium</keyword>
<dbReference type="InterPro" id="IPR036365">
    <property type="entry name" value="PGBD-like_sf"/>
</dbReference>
<keyword evidence="4" id="KW-0378">Hydrolase</keyword>
<feature type="binding site" evidence="8">
    <location>
        <position position="259"/>
    </location>
    <ligand>
        <name>Zn(2+)</name>
        <dbReference type="ChEBI" id="CHEBI:29105"/>
        <label>2</label>
        <note>catalytic</note>
    </ligand>
</feature>
<dbReference type="PRINTS" id="PR00138">
    <property type="entry name" value="MATRIXIN"/>
</dbReference>
<dbReference type="GO" id="GO:0006508">
    <property type="term" value="P:proteolysis"/>
    <property type="evidence" value="ECO:0007669"/>
    <property type="project" value="UniProtKB-KW"/>
</dbReference>
<evidence type="ECO:0000256" key="9">
    <source>
        <dbReference type="PIRSR" id="PIRSR621190-5"/>
    </source>
</evidence>
<evidence type="ECO:0000313" key="13">
    <source>
        <dbReference type="Proteomes" id="UP001634393"/>
    </source>
</evidence>
<protein>
    <recommendedName>
        <fullName evidence="11">Peptidase metallopeptidase domain-containing protein</fullName>
    </recommendedName>
</protein>
<dbReference type="InterPro" id="IPR021190">
    <property type="entry name" value="Pept_M10A"/>
</dbReference>
<feature type="binding site" evidence="8">
    <location>
        <position position="233"/>
    </location>
    <ligand>
        <name>Ca(2+)</name>
        <dbReference type="ChEBI" id="CHEBI:29108"/>
        <label>3</label>
    </ligand>
</feature>
<dbReference type="PANTHER" id="PTHR10201:SF213">
    <property type="entry name" value="METALLOENDOPROTEINASE 2-MMP-LIKE"/>
    <property type="match status" value="1"/>
</dbReference>
<dbReference type="Pfam" id="PF00413">
    <property type="entry name" value="Peptidase_M10"/>
    <property type="match status" value="1"/>
</dbReference>
<evidence type="ECO:0000256" key="8">
    <source>
        <dbReference type="PIRSR" id="PIRSR621190-2"/>
    </source>
</evidence>
<dbReference type="InterPro" id="IPR002477">
    <property type="entry name" value="Peptidoglycan-bd-like"/>
</dbReference>
<comment type="caution">
    <text evidence="12">The sequence shown here is derived from an EMBL/GenBank/DDBJ whole genome shotgun (WGS) entry which is preliminary data.</text>
</comment>
<feature type="binding site" evidence="8">
    <location>
        <position position="231"/>
    </location>
    <ligand>
        <name>Zn(2+)</name>
        <dbReference type="ChEBI" id="CHEBI:29105"/>
        <label>1</label>
    </ligand>
</feature>
<evidence type="ECO:0000256" key="3">
    <source>
        <dbReference type="ARBA" id="ARBA00022723"/>
    </source>
</evidence>
<dbReference type="Proteomes" id="UP001634393">
    <property type="component" value="Unassembled WGS sequence"/>
</dbReference>
<evidence type="ECO:0000256" key="10">
    <source>
        <dbReference type="SAM" id="SignalP"/>
    </source>
</evidence>
<keyword evidence="5 8" id="KW-0862">Zinc</keyword>
<sequence>MTLHFFLYIFITLLHSSSNHVHEFSPHLEFLKKLNGVKIGDNAKGVHELKIHLMNLGYLNYNSHSNNQTNKNKNAYDFSLELALKKYQSFYDLNVTGVLDINTILKMQEPRCGIPDFYNTNESTFIYNTNESTLFHVVSHYSFFRGRSRWRKRSLTYAFNINVKKKAKPPLERALKEWADATPFKFFHVKKFKKAHIQMSFLHGDHGDRLPFGTIKGGLAHAFGPNDGRIHFDADKKWASNGDKNAYDIQFIGLHELGHILGLGHSRNEKAVMYPIVDLGERKHLHEDDINGVKALYKF</sequence>
<evidence type="ECO:0000256" key="5">
    <source>
        <dbReference type="ARBA" id="ARBA00022833"/>
    </source>
</evidence>
<feature type="chain" id="PRO_5044833057" description="Peptidase metallopeptidase domain-containing protein" evidence="10">
    <location>
        <begin position="19"/>
        <end position="299"/>
    </location>
</feature>
<feature type="binding site" evidence="8">
    <location>
        <position position="221"/>
    </location>
    <ligand>
        <name>Zn(2+)</name>
        <dbReference type="ChEBI" id="CHEBI:29105"/>
        <label>1</label>
    </ligand>
</feature>
<dbReference type="PANTHER" id="PTHR10201">
    <property type="entry name" value="MATRIX METALLOPROTEINASE"/>
    <property type="match status" value="1"/>
</dbReference>
<evidence type="ECO:0000256" key="4">
    <source>
        <dbReference type="ARBA" id="ARBA00022801"/>
    </source>
</evidence>
<dbReference type="EMBL" id="JBJXBP010000004">
    <property type="protein sequence ID" value="KAL3835159.1"/>
    <property type="molecule type" value="Genomic_DNA"/>
</dbReference>
<organism evidence="12 13">
    <name type="scientific">Penstemon smallii</name>
    <dbReference type="NCBI Taxonomy" id="265156"/>
    <lineage>
        <taxon>Eukaryota</taxon>
        <taxon>Viridiplantae</taxon>
        <taxon>Streptophyta</taxon>
        <taxon>Embryophyta</taxon>
        <taxon>Tracheophyta</taxon>
        <taxon>Spermatophyta</taxon>
        <taxon>Magnoliopsida</taxon>
        <taxon>eudicotyledons</taxon>
        <taxon>Gunneridae</taxon>
        <taxon>Pentapetalae</taxon>
        <taxon>asterids</taxon>
        <taxon>lamiids</taxon>
        <taxon>Lamiales</taxon>
        <taxon>Plantaginaceae</taxon>
        <taxon>Cheloneae</taxon>
        <taxon>Penstemon</taxon>
    </lineage>
</organism>
<comment type="cofactor">
    <cofactor evidence="8">
        <name>Ca(2+)</name>
        <dbReference type="ChEBI" id="CHEBI:29108"/>
    </cofactor>
    <text evidence="8">Can bind about 5 Ca(2+) ions per subunit.</text>
</comment>
<dbReference type="SMART" id="SM00235">
    <property type="entry name" value="ZnMc"/>
    <property type="match status" value="1"/>
</dbReference>
<dbReference type="AlphaFoldDB" id="A0ABD3TDT4"/>
<dbReference type="InterPro" id="IPR024079">
    <property type="entry name" value="MetalloPept_cat_dom_sf"/>
</dbReference>
<gene>
    <name evidence="12" type="ORF">ACJIZ3_009895</name>
</gene>
<keyword evidence="6" id="KW-0482">Metalloprotease</keyword>
<name>A0ABD3TDT4_9LAMI</name>
<keyword evidence="3 8" id="KW-0479">Metal-binding</keyword>
<dbReference type="GO" id="GO:0004222">
    <property type="term" value="F:metalloendopeptidase activity"/>
    <property type="evidence" value="ECO:0007669"/>
    <property type="project" value="UniProtKB-ARBA"/>
</dbReference>
<proteinExistence type="inferred from homology"/>